<dbReference type="OrthoDB" id="428159at2759"/>
<dbReference type="Proteomes" id="UP000663825">
    <property type="component" value="Unassembled WGS sequence"/>
</dbReference>
<organism evidence="2 7">
    <name type="scientific">Rotaria socialis</name>
    <dbReference type="NCBI Taxonomy" id="392032"/>
    <lineage>
        <taxon>Eukaryota</taxon>
        <taxon>Metazoa</taxon>
        <taxon>Spiralia</taxon>
        <taxon>Gnathifera</taxon>
        <taxon>Rotifera</taxon>
        <taxon>Eurotatoria</taxon>
        <taxon>Bdelloidea</taxon>
        <taxon>Philodinida</taxon>
        <taxon>Philodinidae</taxon>
        <taxon>Rotaria</taxon>
    </lineage>
</organism>
<dbReference type="Proteomes" id="UP000663851">
    <property type="component" value="Unassembled WGS sequence"/>
</dbReference>
<sequence>MIIIDNETQLYGWLKNLTVYSSNLAELRDSNDSGSKIKYRILQPAKVDIFLSMNNEQQKMDVRISDIIVSIAPAAIRTLIDVTSSLGTLQSITKDETEKINSKSLFNPKSIKDGNFWFTKDFEKQAQETDESNTTQDASSQQKAIKQEEKKIKENEEIQTPLAQKLFLTLETIEIKLEVGSGSVTKSVVAMCLSNLTADVQNWPSSVSLVSTVNIEAALYNENMLAWEPLIEQTIDSEDARPSP</sequence>
<proteinExistence type="predicted"/>
<evidence type="ECO:0000313" key="6">
    <source>
        <dbReference type="EMBL" id="CAF4893436.1"/>
    </source>
</evidence>
<protein>
    <submittedName>
        <fullName evidence="2">Uncharacterized protein</fullName>
    </submittedName>
</protein>
<dbReference type="EMBL" id="CAJOBR010009479">
    <property type="protein sequence ID" value="CAF4893436.1"/>
    <property type="molecule type" value="Genomic_DNA"/>
</dbReference>
<evidence type="ECO:0000313" key="4">
    <source>
        <dbReference type="EMBL" id="CAF4357244.1"/>
    </source>
</evidence>
<dbReference type="AlphaFoldDB" id="A0A817RXJ3"/>
<evidence type="ECO:0000313" key="7">
    <source>
        <dbReference type="Proteomes" id="UP000663825"/>
    </source>
</evidence>
<dbReference type="Proteomes" id="UP000663872">
    <property type="component" value="Unassembled WGS sequence"/>
</dbReference>
<evidence type="ECO:0000313" key="3">
    <source>
        <dbReference type="EMBL" id="CAF3753910.1"/>
    </source>
</evidence>
<accession>A0A817RXJ3</accession>
<dbReference type="EMBL" id="CAJNYD010000062">
    <property type="protein sequence ID" value="CAF3202943.1"/>
    <property type="molecule type" value="Genomic_DNA"/>
</dbReference>
<dbReference type="EMBL" id="CAJNXB010002562">
    <property type="protein sequence ID" value="CAF3260385.1"/>
    <property type="molecule type" value="Genomic_DNA"/>
</dbReference>
<evidence type="ECO:0000313" key="2">
    <source>
        <dbReference type="EMBL" id="CAF3260385.1"/>
    </source>
</evidence>
<dbReference type="Proteomes" id="UP000663873">
    <property type="component" value="Unassembled WGS sequence"/>
</dbReference>
<evidence type="ECO:0000313" key="1">
    <source>
        <dbReference type="EMBL" id="CAF3202943.1"/>
    </source>
</evidence>
<name>A0A817RXJ3_9BILA</name>
<gene>
    <name evidence="3" type="ORF">GRG538_LOCUS31549</name>
    <name evidence="4" type="ORF">HFQ381_LOCUS17148</name>
    <name evidence="1" type="ORF">LUA448_LOCUS2330</name>
    <name evidence="6" type="ORF">QYT958_LOCUS30273</name>
    <name evidence="2" type="ORF">TIS948_LOCUS15740</name>
    <name evidence="5" type="ORF">UJA718_LOCUS29826</name>
</gene>
<evidence type="ECO:0000313" key="5">
    <source>
        <dbReference type="EMBL" id="CAF4558789.1"/>
    </source>
</evidence>
<reference evidence="2" key="1">
    <citation type="submission" date="2021-02" db="EMBL/GenBank/DDBJ databases">
        <authorList>
            <person name="Nowell W R."/>
        </authorList>
    </citation>
    <scope>NUCLEOTIDE SEQUENCE</scope>
</reference>
<keyword evidence="8" id="KW-1185">Reference proteome</keyword>
<dbReference type="EMBL" id="CAJNYT010005534">
    <property type="protein sequence ID" value="CAF3753910.1"/>
    <property type="molecule type" value="Genomic_DNA"/>
</dbReference>
<comment type="caution">
    <text evidence="2">The sequence shown here is derived from an EMBL/GenBank/DDBJ whole genome shotgun (WGS) entry which is preliminary data.</text>
</comment>
<dbReference type="EMBL" id="CAJOBP010009846">
    <property type="protein sequence ID" value="CAF4558789.1"/>
    <property type="molecule type" value="Genomic_DNA"/>
</dbReference>
<dbReference type="Proteomes" id="UP000663833">
    <property type="component" value="Unassembled WGS sequence"/>
</dbReference>
<dbReference type="EMBL" id="CAJOBO010001257">
    <property type="protein sequence ID" value="CAF4357244.1"/>
    <property type="molecule type" value="Genomic_DNA"/>
</dbReference>
<dbReference type="Proteomes" id="UP000663848">
    <property type="component" value="Unassembled WGS sequence"/>
</dbReference>
<evidence type="ECO:0000313" key="8">
    <source>
        <dbReference type="Proteomes" id="UP000663873"/>
    </source>
</evidence>